<accession>A3VGT9</accession>
<evidence type="ECO:0000256" key="1">
    <source>
        <dbReference type="SAM" id="MobiDB-lite"/>
    </source>
</evidence>
<comment type="caution">
    <text evidence="2">The sequence shown here is derived from an EMBL/GenBank/DDBJ whole genome shotgun (WGS) entry which is preliminary data.</text>
</comment>
<evidence type="ECO:0000313" key="2">
    <source>
        <dbReference type="EMBL" id="EAQ12494.1"/>
    </source>
</evidence>
<dbReference type="Proteomes" id="UP000002931">
    <property type="component" value="Unassembled WGS sequence"/>
</dbReference>
<sequence length="52" mass="5920">MPPRPSPRRSRVWPRSIWSSAMPKRWSLPPGRGSAPISWARPSGFRSTTSCR</sequence>
<protein>
    <submittedName>
        <fullName evidence="2">Uncharacterized protein</fullName>
    </submittedName>
</protein>
<reference evidence="2 3" key="1">
    <citation type="journal article" date="2010" name="J. Bacteriol.">
        <title>Genome sequences of Pelagibaca bermudensis HTCC2601T and Maritimibacter alkaliphilus HTCC2654T, the type strains of two marine Roseobacter genera.</title>
        <authorList>
            <person name="Thrash J.C."/>
            <person name="Cho J.C."/>
            <person name="Ferriera S."/>
            <person name="Johnson J."/>
            <person name="Vergin K.L."/>
            <person name="Giovannoni S.J."/>
        </authorList>
    </citation>
    <scope>NUCLEOTIDE SEQUENCE [LARGE SCALE GENOMIC DNA]</scope>
    <source>
        <strain evidence="2 3">HTCC2654</strain>
    </source>
</reference>
<gene>
    <name evidence="2" type="ORF">RB2654_14450</name>
</gene>
<dbReference type="EMBL" id="AAMT01000008">
    <property type="protein sequence ID" value="EAQ12494.1"/>
    <property type="molecule type" value="Genomic_DNA"/>
</dbReference>
<organism evidence="2 3">
    <name type="scientific">Maritimibacter alkaliphilus HTCC2654</name>
    <dbReference type="NCBI Taxonomy" id="314271"/>
    <lineage>
        <taxon>Bacteria</taxon>
        <taxon>Pseudomonadati</taxon>
        <taxon>Pseudomonadota</taxon>
        <taxon>Alphaproteobacteria</taxon>
        <taxon>Rhodobacterales</taxon>
        <taxon>Roseobacteraceae</taxon>
        <taxon>Maritimibacter</taxon>
    </lineage>
</organism>
<feature type="region of interest" description="Disordered" evidence="1">
    <location>
        <begin position="28"/>
        <end position="52"/>
    </location>
</feature>
<name>A3VGT9_9RHOB</name>
<proteinExistence type="predicted"/>
<dbReference type="HOGENOM" id="CLU_3081557_0_0_5"/>
<dbReference type="AlphaFoldDB" id="A3VGT9"/>
<evidence type="ECO:0000313" key="3">
    <source>
        <dbReference type="Proteomes" id="UP000002931"/>
    </source>
</evidence>
<keyword evidence="3" id="KW-1185">Reference proteome</keyword>